<dbReference type="AlphaFoldDB" id="A0A8K0C4T2"/>
<reference evidence="7" key="1">
    <citation type="submission" date="2019-08" db="EMBL/GenBank/DDBJ databases">
        <title>The genome of the North American firefly Photinus pyralis.</title>
        <authorList>
            <consortium name="Photinus pyralis genome working group"/>
            <person name="Fallon T.R."/>
            <person name="Sander Lower S.E."/>
            <person name="Weng J.-K."/>
        </authorList>
    </citation>
    <scope>NUCLEOTIDE SEQUENCE</scope>
    <source>
        <strain evidence="7">TRF0915ILg1</strain>
        <tissue evidence="7">Whole body</tissue>
    </source>
</reference>
<keyword evidence="3" id="KW-0862">Zinc</keyword>
<feature type="domain" description="THAP-type" evidence="6">
    <location>
        <begin position="7"/>
        <end position="90"/>
    </location>
</feature>
<keyword evidence="2 5" id="KW-0863">Zinc-finger</keyword>
<dbReference type="OrthoDB" id="6775048at2759"/>
<dbReference type="PANTHER" id="PTHR46600:SF11">
    <property type="entry name" value="THAP DOMAIN-CONTAINING PROTEIN 10"/>
    <property type="match status" value="1"/>
</dbReference>
<dbReference type="Proteomes" id="UP000801492">
    <property type="component" value="Unassembled WGS sequence"/>
</dbReference>
<dbReference type="SMART" id="SM00980">
    <property type="entry name" value="THAP"/>
    <property type="match status" value="3"/>
</dbReference>
<dbReference type="EMBL" id="VTPC01091253">
    <property type="protein sequence ID" value="KAF2878959.1"/>
    <property type="molecule type" value="Genomic_DNA"/>
</dbReference>
<evidence type="ECO:0000256" key="5">
    <source>
        <dbReference type="PROSITE-ProRule" id="PRU00309"/>
    </source>
</evidence>
<feature type="non-terminal residue" evidence="7">
    <location>
        <position position="1"/>
    </location>
</feature>
<keyword evidence="1" id="KW-0479">Metal-binding</keyword>
<evidence type="ECO:0000256" key="2">
    <source>
        <dbReference type="ARBA" id="ARBA00022771"/>
    </source>
</evidence>
<evidence type="ECO:0000256" key="4">
    <source>
        <dbReference type="ARBA" id="ARBA00023125"/>
    </source>
</evidence>
<name>A0A8K0C4T2_IGNLU</name>
<feature type="domain" description="THAP-type" evidence="6">
    <location>
        <begin position="291"/>
        <end position="374"/>
    </location>
</feature>
<dbReference type="PANTHER" id="PTHR46600">
    <property type="entry name" value="THAP DOMAIN-CONTAINING"/>
    <property type="match status" value="1"/>
</dbReference>
<sequence length="432" mass="50592">YGIVGGRKRYSCKYPGCNNGYYTQTSEGFVNKHFFRFRKNPPYHQLWKDACNITDTNVKNFCICEDHFKESDFVNERKERLNINAVPLPINPSKEDSLLSDKQVTADECLRDPSGSSVQRYCLLNSTVFHSQKEKYGIDAGRKKYSCKYPGCNNWYYSKLPEGFVNKHFFRFPKNPFYHQLWKDICNITDTNATNFNICEDHFKDSDFVNEKKERLNIKVVPLLINPPKEDPLLLDNEVTVECLTDPSGSSLQRNCFSNSTYFDSQNKKVTYYSQDHDYCLRLNNLIVVGRKKYSCKYPGCNNWYYTKLPEGFVNKHFFRFPRNSLYHQLWKDICNITVANAKNFFVCEDHFKDSDFVNERKERLNINAVPLLINPPEEDPLLLLDSEITVNGCLTDPSSSSLQRNCFHSQNEKVTYFSQDHDYCLRLNNLC</sequence>
<dbReference type="InterPro" id="IPR026516">
    <property type="entry name" value="THAP1/10"/>
</dbReference>
<dbReference type="InterPro" id="IPR038441">
    <property type="entry name" value="THAP_Znf_sf"/>
</dbReference>
<dbReference type="SUPFAM" id="SSF57716">
    <property type="entry name" value="Glucocorticoid receptor-like (DNA-binding domain)"/>
    <property type="match status" value="3"/>
</dbReference>
<organism evidence="7 8">
    <name type="scientific">Ignelater luminosus</name>
    <name type="common">Cucubano</name>
    <name type="synonym">Pyrophorus luminosus</name>
    <dbReference type="NCBI Taxonomy" id="2038154"/>
    <lineage>
        <taxon>Eukaryota</taxon>
        <taxon>Metazoa</taxon>
        <taxon>Ecdysozoa</taxon>
        <taxon>Arthropoda</taxon>
        <taxon>Hexapoda</taxon>
        <taxon>Insecta</taxon>
        <taxon>Pterygota</taxon>
        <taxon>Neoptera</taxon>
        <taxon>Endopterygota</taxon>
        <taxon>Coleoptera</taxon>
        <taxon>Polyphaga</taxon>
        <taxon>Elateriformia</taxon>
        <taxon>Elateroidea</taxon>
        <taxon>Elateridae</taxon>
        <taxon>Agrypninae</taxon>
        <taxon>Pyrophorini</taxon>
        <taxon>Ignelater</taxon>
    </lineage>
</organism>
<dbReference type="GO" id="GO:0043565">
    <property type="term" value="F:sequence-specific DNA binding"/>
    <property type="evidence" value="ECO:0007669"/>
    <property type="project" value="InterPro"/>
</dbReference>
<dbReference type="InterPro" id="IPR006612">
    <property type="entry name" value="THAP_Znf"/>
</dbReference>
<keyword evidence="4 5" id="KW-0238">DNA-binding</keyword>
<accession>A0A8K0C4T2</accession>
<feature type="domain" description="THAP-type" evidence="6">
    <location>
        <begin position="142"/>
        <end position="225"/>
    </location>
</feature>
<evidence type="ECO:0000313" key="8">
    <source>
        <dbReference type="Proteomes" id="UP000801492"/>
    </source>
</evidence>
<evidence type="ECO:0000256" key="3">
    <source>
        <dbReference type="ARBA" id="ARBA00022833"/>
    </source>
</evidence>
<evidence type="ECO:0000313" key="7">
    <source>
        <dbReference type="EMBL" id="KAF2878959.1"/>
    </source>
</evidence>
<gene>
    <name evidence="7" type="ORF">ILUMI_27232</name>
</gene>
<dbReference type="PROSITE" id="PS50950">
    <property type="entry name" value="ZF_THAP"/>
    <property type="match status" value="3"/>
</dbReference>
<evidence type="ECO:0000256" key="1">
    <source>
        <dbReference type="ARBA" id="ARBA00022723"/>
    </source>
</evidence>
<comment type="caution">
    <text evidence="7">The sequence shown here is derived from an EMBL/GenBank/DDBJ whole genome shotgun (WGS) entry which is preliminary data.</text>
</comment>
<dbReference type="Gene3D" id="6.20.210.20">
    <property type="entry name" value="THAP domain"/>
    <property type="match status" value="2"/>
</dbReference>
<dbReference type="GO" id="GO:0008270">
    <property type="term" value="F:zinc ion binding"/>
    <property type="evidence" value="ECO:0007669"/>
    <property type="project" value="UniProtKB-KW"/>
</dbReference>
<proteinExistence type="predicted"/>
<protein>
    <recommendedName>
        <fullName evidence="6">THAP-type domain-containing protein</fullName>
    </recommendedName>
</protein>
<evidence type="ECO:0000259" key="6">
    <source>
        <dbReference type="PROSITE" id="PS50950"/>
    </source>
</evidence>
<dbReference type="Pfam" id="PF05485">
    <property type="entry name" value="THAP"/>
    <property type="match status" value="3"/>
</dbReference>
<keyword evidence="8" id="KW-1185">Reference proteome</keyword>
<dbReference type="SMART" id="SM00692">
    <property type="entry name" value="DM3"/>
    <property type="match status" value="3"/>
</dbReference>